<sequence>PVRYKINFPRTSNQLPRLWAIYLNGYILCTGRPPHGMSTALKLEHTLFTQLQFDNRMTVRQSASAADIYLPVQPKKELPTRKGKRLRDKPTDIKSVQFQHRPFDLNNNSKTQRPPGVMKPVCGKPISAPMELIFKGKTTKRGRWPWLAAIFVNLGRGSFEYRCGGTLISEQIVLTAAHCLEDSQMNRRIKESELTVSLGRYNIMDLSEEDVQNINVQTIIIHPEFRRRKESFDADIGILILKKAVTFSKYILPVCLWQKSDTINDIVGLSGTVAGWGRTEAGKISNEPKEIDVPIVSDLDCLRSEHSFHLTTSNRTFCAGGQGEGPCRGDSGGGLMLKKDGRWLLRGIISNALVDHATGLCDLNKFVVYTDIAKFRNWIEIYLN</sequence>
<dbReference type="PROSITE" id="PS50240">
    <property type="entry name" value="TRYPSIN_DOM"/>
    <property type="match status" value="1"/>
</dbReference>
<name>U5ESH8_9DIPT</name>
<comment type="similarity">
    <text evidence="9">Belongs to the peptidase S1 family. CLIP subfamily.</text>
</comment>
<evidence type="ECO:0000256" key="9">
    <source>
        <dbReference type="ARBA" id="ARBA00024195"/>
    </source>
</evidence>
<dbReference type="InterPro" id="IPR001314">
    <property type="entry name" value="Peptidase_S1A"/>
</dbReference>
<evidence type="ECO:0000256" key="8">
    <source>
        <dbReference type="ARBA" id="ARBA00023157"/>
    </source>
</evidence>
<dbReference type="InterPro" id="IPR001254">
    <property type="entry name" value="Trypsin_dom"/>
</dbReference>
<feature type="domain" description="Peptidase S1" evidence="10">
    <location>
        <begin position="133"/>
        <end position="384"/>
    </location>
</feature>
<evidence type="ECO:0000313" key="11">
    <source>
        <dbReference type="EMBL" id="JAB56638.1"/>
    </source>
</evidence>
<dbReference type="GO" id="GO:0004252">
    <property type="term" value="F:serine-type endopeptidase activity"/>
    <property type="evidence" value="ECO:0007669"/>
    <property type="project" value="InterPro"/>
</dbReference>
<feature type="non-terminal residue" evidence="11">
    <location>
        <position position="1"/>
    </location>
</feature>
<dbReference type="Gene3D" id="2.40.10.10">
    <property type="entry name" value="Trypsin-like serine proteases"/>
    <property type="match status" value="1"/>
</dbReference>
<evidence type="ECO:0000256" key="3">
    <source>
        <dbReference type="ARBA" id="ARBA00022670"/>
    </source>
</evidence>
<comment type="subcellular location">
    <subcellularLocation>
        <location evidence="1">Secreted</location>
    </subcellularLocation>
</comment>
<keyword evidence="6" id="KW-0720">Serine protease</keyword>
<dbReference type="InterPro" id="IPR018114">
    <property type="entry name" value="TRYPSIN_HIS"/>
</dbReference>
<evidence type="ECO:0000256" key="5">
    <source>
        <dbReference type="ARBA" id="ARBA00022801"/>
    </source>
</evidence>
<dbReference type="GO" id="GO:0005576">
    <property type="term" value="C:extracellular region"/>
    <property type="evidence" value="ECO:0007669"/>
    <property type="project" value="UniProtKB-SubCell"/>
</dbReference>
<dbReference type="InterPro" id="IPR051333">
    <property type="entry name" value="CLIP_Serine_Protease"/>
</dbReference>
<dbReference type="PRINTS" id="PR00722">
    <property type="entry name" value="CHYMOTRYPSIN"/>
</dbReference>
<dbReference type="PANTHER" id="PTHR24260:SF136">
    <property type="entry name" value="GH08193P-RELATED"/>
    <property type="match status" value="1"/>
</dbReference>
<dbReference type="InterPro" id="IPR009003">
    <property type="entry name" value="Peptidase_S1_PA"/>
</dbReference>
<dbReference type="PANTHER" id="PTHR24260">
    <property type="match status" value="1"/>
</dbReference>
<proteinExistence type="evidence at transcript level"/>
<evidence type="ECO:0000256" key="1">
    <source>
        <dbReference type="ARBA" id="ARBA00004613"/>
    </source>
</evidence>
<evidence type="ECO:0000256" key="7">
    <source>
        <dbReference type="ARBA" id="ARBA00023145"/>
    </source>
</evidence>
<dbReference type="InterPro" id="IPR043504">
    <property type="entry name" value="Peptidase_S1_PA_chymotrypsin"/>
</dbReference>
<dbReference type="SUPFAM" id="SSF50494">
    <property type="entry name" value="Trypsin-like serine proteases"/>
    <property type="match status" value="1"/>
</dbReference>
<accession>U5ESH8</accession>
<dbReference type="SMART" id="SM00020">
    <property type="entry name" value="Tryp_SPc"/>
    <property type="match status" value="1"/>
</dbReference>
<keyword evidence="3 11" id="KW-0645">Protease</keyword>
<dbReference type="GO" id="GO:0006508">
    <property type="term" value="P:proteolysis"/>
    <property type="evidence" value="ECO:0007669"/>
    <property type="project" value="UniProtKB-KW"/>
</dbReference>
<dbReference type="CDD" id="cd00190">
    <property type="entry name" value="Tryp_SPc"/>
    <property type="match status" value="1"/>
</dbReference>
<dbReference type="Pfam" id="PF00089">
    <property type="entry name" value="Trypsin"/>
    <property type="match status" value="1"/>
</dbReference>
<evidence type="ECO:0000256" key="6">
    <source>
        <dbReference type="ARBA" id="ARBA00022825"/>
    </source>
</evidence>
<keyword evidence="4" id="KW-0732">Signal</keyword>
<keyword evidence="2" id="KW-0964">Secreted</keyword>
<keyword evidence="8" id="KW-1015">Disulfide bond</keyword>
<evidence type="ECO:0000256" key="4">
    <source>
        <dbReference type="ARBA" id="ARBA00022729"/>
    </source>
</evidence>
<dbReference type="FunFam" id="2.40.10.10:FF:000146">
    <property type="entry name" value="Serine protease 53"/>
    <property type="match status" value="1"/>
</dbReference>
<keyword evidence="7" id="KW-0865">Zymogen</keyword>
<reference evidence="11" key="1">
    <citation type="journal article" date="2014" name="Insect Biochem. Mol. Biol.">
        <title>An insight into the sialome of the frog biting fly, Corethrella appendiculata.</title>
        <authorList>
            <person name="Ribeiro J.M.C."/>
            <person name="Chagas A.C."/>
            <person name="Pham V.M."/>
            <person name="Lounibos L.P."/>
            <person name="Calvo E."/>
        </authorList>
    </citation>
    <scope>NUCLEOTIDE SEQUENCE</scope>
    <source>
        <tissue evidence="11">Salivary glands</tissue>
    </source>
</reference>
<dbReference type="EMBL" id="GANO01003233">
    <property type="protein sequence ID" value="JAB56638.1"/>
    <property type="molecule type" value="mRNA"/>
</dbReference>
<evidence type="ECO:0000259" key="10">
    <source>
        <dbReference type="PROSITE" id="PS50240"/>
    </source>
</evidence>
<keyword evidence="5" id="KW-0378">Hydrolase</keyword>
<dbReference type="AlphaFoldDB" id="U5ESH8"/>
<organism evidence="11">
    <name type="scientific">Corethrella appendiculata</name>
    <dbReference type="NCBI Taxonomy" id="1370023"/>
    <lineage>
        <taxon>Eukaryota</taxon>
        <taxon>Metazoa</taxon>
        <taxon>Ecdysozoa</taxon>
        <taxon>Arthropoda</taxon>
        <taxon>Hexapoda</taxon>
        <taxon>Insecta</taxon>
        <taxon>Pterygota</taxon>
        <taxon>Neoptera</taxon>
        <taxon>Endopterygota</taxon>
        <taxon>Diptera</taxon>
        <taxon>Nematocera</taxon>
        <taxon>Culicoidea</taxon>
        <taxon>Chaoboridae</taxon>
        <taxon>Corethrella</taxon>
    </lineage>
</organism>
<protein>
    <submittedName>
        <fullName evidence="11">Putative trypsin-like serine protease</fullName>
    </submittedName>
</protein>
<dbReference type="PROSITE" id="PS00134">
    <property type="entry name" value="TRYPSIN_HIS"/>
    <property type="match status" value="1"/>
</dbReference>
<evidence type="ECO:0000256" key="2">
    <source>
        <dbReference type="ARBA" id="ARBA00022525"/>
    </source>
</evidence>